<dbReference type="Proteomes" id="UP000321635">
    <property type="component" value="Unassembled WGS sequence"/>
</dbReference>
<reference evidence="2 3" key="1">
    <citation type="submission" date="2019-07" db="EMBL/GenBank/DDBJ databases">
        <title>Whole genome shotgun sequence of Acetobacter nitrogenifigens NBRC 105050.</title>
        <authorList>
            <person name="Hosoyama A."/>
            <person name="Uohara A."/>
            <person name="Ohji S."/>
            <person name="Ichikawa N."/>
        </authorList>
    </citation>
    <scope>NUCLEOTIDE SEQUENCE [LARGE SCALE GENOMIC DNA]</scope>
    <source>
        <strain evidence="2 3">NBRC 105050</strain>
    </source>
</reference>
<comment type="caution">
    <text evidence="2">The sequence shown here is derived from an EMBL/GenBank/DDBJ whole genome shotgun (WGS) entry which is preliminary data.</text>
</comment>
<dbReference type="EMBL" id="BJYF01000003">
    <property type="protein sequence ID" value="GEN58884.1"/>
    <property type="molecule type" value="Genomic_DNA"/>
</dbReference>
<gene>
    <name evidence="2" type="ORF">ANI02nite_07680</name>
</gene>
<organism evidence="2 3">
    <name type="scientific">Acetobacter nitrogenifigens DSM 23921 = NBRC 105050</name>
    <dbReference type="NCBI Taxonomy" id="1120919"/>
    <lineage>
        <taxon>Bacteria</taxon>
        <taxon>Pseudomonadati</taxon>
        <taxon>Pseudomonadota</taxon>
        <taxon>Alphaproteobacteria</taxon>
        <taxon>Acetobacterales</taxon>
        <taxon>Acetobacteraceae</taxon>
        <taxon>Acetobacter</taxon>
    </lineage>
</organism>
<dbReference type="AlphaFoldDB" id="A0A511X7F7"/>
<feature type="compositionally biased region" description="Acidic residues" evidence="1">
    <location>
        <begin position="118"/>
        <end position="127"/>
    </location>
</feature>
<keyword evidence="3" id="KW-1185">Reference proteome</keyword>
<sequence length="163" mass="17486">MVDIARVDPHVRAACDTDRVFPVMVDANQCNTGWSALILAQRGKVDPESFEFSPRLLAERIVPDPPGQRRTKVESASQTPARSGLIAALPAKPDGVTIRHDGFAGPGEARHFRRDVDIDASEGEDEGPGGCHGGRDPDCGLPEREAASSVAQSTTSFKIDVWV</sequence>
<protein>
    <submittedName>
        <fullName evidence="2">Uncharacterized protein</fullName>
    </submittedName>
</protein>
<feature type="compositionally biased region" description="Basic and acidic residues" evidence="1">
    <location>
        <begin position="133"/>
        <end position="146"/>
    </location>
</feature>
<name>A0A511X7F7_9PROT</name>
<feature type="compositionally biased region" description="Basic and acidic residues" evidence="1">
    <location>
        <begin position="97"/>
        <end position="117"/>
    </location>
</feature>
<accession>A0A511X7F7</accession>
<evidence type="ECO:0000256" key="1">
    <source>
        <dbReference type="SAM" id="MobiDB-lite"/>
    </source>
</evidence>
<proteinExistence type="predicted"/>
<evidence type="ECO:0000313" key="3">
    <source>
        <dbReference type="Proteomes" id="UP000321635"/>
    </source>
</evidence>
<feature type="region of interest" description="Disordered" evidence="1">
    <location>
        <begin position="63"/>
        <end position="155"/>
    </location>
</feature>
<evidence type="ECO:0000313" key="2">
    <source>
        <dbReference type="EMBL" id="GEN58884.1"/>
    </source>
</evidence>